<accession>A0A0S2K2M9</accession>
<dbReference type="EMBL" id="CP013187">
    <property type="protein sequence ID" value="ALO42746.1"/>
    <property type="molecule type" value="Genomic_DNA"/>
</dbReference>
<dbReference type="STRING" id="161398.PP2015_2249"/>
<keyword evidence="3" id="KW-1185">Reference proteome</keyword>
<protein>
    <recommendedName>
        <fullName evidence="1">Suppressor of fused-like domain-containing protein</fullName>
    </recommendedName>
</protein>
<evidence type="ECO:0000313" key="3">
    <source>
        <dbReference type="Proteomes" id="UP000061457"/>
    </source>
</evidence>
<dbReference type="PATRIC" id="fig|161398.10.peg.2289"/>
<gene>
    <name evidence="2" type="ORF">PP2015_2249</name>
</gene>
<dbReference type="OrthoDB" id="9785953at2"/>
<sequence>MQFSKFESSLYFQLAKIMESECSLRASEYETGIRAGYFVVGSDDDPINLVFSFPLKNDDCYFTFTDGDVSEITKEIASIQEFNETKAHLCDGHTVPTKNKYFNDSGWVSHLITIPAIAYEDLPNTLEIDGRTIRLHLVIPLSANEYNVKLKNGYDELLDYFEENQRDIVCFNYA</sequence>
<evidence type="ECO:0000259" key="1">
    <source>
        <dbReference type="Pfam" id="PF05076"/>
    </source>
</evidence>
<evidence type="ECO:0000313" key="2">
    <source>
        <dbReference type="EMBL" id="ALO42746.1"/>
    </source>
</evidence>
<dbReference type="InterPro" id="IPR020941">
    <property type="entry name" value="SUFU-like_domain"/>
</dbReference>
<dbReference type="KEGG" id="pphe:PP2015_2249"/>
<proteinExistence type="predicted"/>
<name>A0A0S2K2M9_9GAMM</name>
<reference evidence="2 3" key="1">
    <citation type="submission" date="2015-11" db="EMBL/GenBank/DDBJ databases">
        <authorList>
            <person name="Zhang Y."/>
            <person name="Guo Z."/>
        </authorList>
    </citation>
    <scope>NUCLEOTIDE SEQUENCE [LARGE SCALE GENOMIC DNA]</scope>
    <source>
        <strain evidence="2 3">KCTC 12086</strain>
    </source>
</reference>
<dbReference type="Pfam" id="PF05076">
    <property type="entry name" value="SUFU"/>
    <property type="match status" value="1"/>
</dbReference>
<feature type="domain" description="Suppressor of fused-like" evidence="1">
    <location>
        <begin position="82"/>
        <end position="169"/>
    </location>
</feature>
<dbReference type="RefSeq" id="WP_058030452.1">
    <property type="nucleotide sequence ID" value="NZ_CP013187.1"/>
</dbReference>
<dbReference type="AlphaFoldDB" id="A0A0S2K2M9"/>
<organism evidence="2 3">
    <name type="scientific">Pseudoalteromonas phenolica</name>
    <dbReference type="NCBI Taxonomy" id="161398"/>
    <lineage>
        <taxon>Bacteria</taxon>
        <taxon>Pseudomonadati</taxon>
        <taxon>Pseudomonadota</taxon>
        <taxon>Gammaproteobacteria</taxon>
        <taxon>Alteromonadales</taxon>
        <taxon>Pseudoalteromonadaceae</taxon>
        <taxon>Pseudoalteromonas</taxon>
    </lineage>
</organism>
<dbReference type="Proteomes" id="UP000061457">
    <property type="component" value="Chromosome I"/>
</dbReference>